<evidence type="ECO:0000256" key="1">
    <source>
        <dbReference type="SAM" id="MobiDB-lite"/>
    </source>
</evidence>
<sequence length="75" mass="8745">MDLRQVLKGLKYRKSIGFRPVAFNFGKRGLNSVSLRHGRWSWNSRTRRHTINLPVDGVSWQSPATPKKGQNRKNR</sequence>
<gene>
    <name evidence="3" type="ORF">ACFQRI_24560</name>
</gene>
<evidence type="ECO:0000259" key="2">
    <source>
        <dbReference type="Pfam" id="PF14020"/>
    </source>
</evidence>
<evidence type="ECO:0000313" key="3">
    <source>
        <dbReference type="EMBL" id="MFC7344592.1"/>
    </source>
</evidence>
<comment type="caution">
    <text evidence="3">The sequence shown here is derived from an EMBL/GenBank/DDBJ whole genome shotgun (WGS) entry which is preliminary data.</text>
</comment>
<evidence type="ECO:0000313" key="4">
    <source>
        <dbReference type="Proteomes" id="UP001596504"/>
    </source>
</evidence>
<reference evidence="4" key="1">
    <citation type="journal article" date="2019" name="Int. J. Syst. Evol. Microbiol.">
        <title>The Global Catalogue of Microorganisms (GCM) 10K type strain sequencing project: providing services to taxonomists for standard genome sequencing and annotation.</title>
        <authorList>
            <consortium name="The Broad Institute Genomics Platform"/>
            <consortium name="The Broad Institute Genome Sequencing Center for Infectious Disease"/>
            <person name="Wu L."/>
            <person name="Ma J."/>
        </authorList>
    </citation>
    <scope>NUCLEOTIDE SEQUENCE [LARGE SCALE GENOMIC DNA]</scope>
    <source>
        <strain evidence="4">WLHS5</strain>
    </source>
</reference>
<organism evidence="3 4">
    <name type="scientific">Saccharopolyspora griseoalba</name>
    <dbReference type="NCBI Taxonomy" id="1431848"/>
    <lineage>
        <taxon>Bacteria</taxon>
        <taxon>Bacillati</taxon>
        <taxon>Actinomycetota</taxon>
        <taxon>Actinomycetes</taxon>
        <taxon>Pseudonocardiales</taxon>
        <taxon>Pseudonocardiaceae</taxon>
        <taxon>Saccharopolyspora</taxon>
    </lineage>
</organism>
<keyword evidence="4" id="KW-1185">Reference proteome</keyword>
<feature type="domain" description="DUF4236" evidence="2">
    <location>
        <begin position="10"/>
        <end position="60"/>
    </location>
</feature>
<proteinExistence type="predicted"/>
<name>A0ABW2LQR6_9PSEU</name>
<dbReference type="EMBL" id="JBHTCJ010000017">
    <property type="protein sequence ID" value="MFC7344592.1"/>
    <property type="molecule type" value="Genomic_DNA"/>
</dbReference>
<dbReference type="Pfam" id="PF14020">
    <property type="entry name" value="DUF4236"/>
    <property type="match status" value="1"/>
</dbReference>
<accession>A0ABW2LQR6</accession>
<dbReference type="InterPro" id="IPR025330">
    <property type="entry name" value="DUF4236"/>
</dbReference>
<protein>
    <submittedName>
        <fullName evidence="3">DUF4236 domain-containing protein</fullName>
    </submittedName>
</protein>
<dbReference type="Proteomes" id="UP001596504">
    <property type="component" value="Unassembled WGS sequence"/>
</dbReference>
<feature type="region of interest" description="Disordered" evidence="1">
    <location>
        <begin position="54"/>
        <end position="75"/>
    </location>
</feature>
<dbReference type="RefSeq" id="WP_380672524.1">
    <property type="nucleotide sequence ID" value="NZ_JBHTCJ010000017.1"/>
</dbReference>